<evidence type="ECO:0000313" key="2">
    <source>
        <dbReference type="EMBL" id="CAL1240381.1"/>
    </source>
</evidence>
<dbReference type="InterPro" id="IPR029063">
    <property type="entry name" value="SAM-dependent_MTases_sf"/>
</dbReference>
<dbReference type="PANTHER" id="PTHR43464">
    <property type="entry name" value="METHYLTRANSFERASE"/>
    <property type="match status" value="1"/>
</dbReference>
<accession>A0ABP1C804</accession>
<dbReference type="RefSeq" id="WP_348759866.1">
    <property type="nucleotide sequence ID" value="NZ_OZ026884.1"/>
</dbReference>
<dbReference type="Gene3D" id="3.40.50.150">
    <property type="entry name" value="Vaccinia Virus protein VP39"/>
    <property type="match status" value="1"/>
</dbReference>
<reference evidence="2 3" key="1">
    <citation type="submission" date="2024-04" db="EMBL/GenBank/DDBJ databases">
        <authorList>
            <person name="Cremers G."/>
        </authorList>
    </citation>
    <scope>NUCLEOTIDE SEQUENCE [LARGE SCALE GENOMIC DNA]</scope>
    <source>
        <strain evidence="2">MeCH1-AG</strain>
    </source>
</reference>
<name>A0ABP1C804_9GAMM</name>
<keyword evidence="3" id="KW-1185">Reference proteome</keyword>
<protein>
    <submittedName>
        <fullName evidence="2">Methyltransf_11 domain-containing protein</fullName>
    </submittedName>
</protein>
<dbReference type="InterPro" id="IPR013216">
    <property type="entry name" value="Methyltransf_11"/>
</dbReference>
<sequence>MATLTLDTPELAGRYEDLSDKQYEHGKLLVRSLEIAPGSRVLDIGCGTGRLTEYVAGLVGDSGYVVGIDPLPLRIDIARRRSTSHLVFRVGQCEHLDDFPDHSFDVAYLNSVFHWLAEKLPALTAVHRVLKPGGRLGITSASKERPHQFETIVQAVLRQRPYQRAEQSATTPYKVTSEELAALLERAGFRVRSMEIRTFTDHFDSPRTVIEFSAASSFGNFLSDLPPDLRASAILEIQAELERHRRSQGIVLTRNLIFAVAERI</sequence>
<dbReference type="EMBL" id="OZ026884">
    <property type="protein sequence ID" value="CAL1240381.1"/>
    <property type="molecule type" value="Genomic_DNA"/>
</dbReference>
<evidence type="ECO:0000259" key="1">
    <source>
        <dbReference type="Pfam" id="PF08241"/>
    </source>
</evidence>
<dbReference type="Pfam" id="PF08241">
    <property type="entry name" value="Methyltransf_11"/>
    <property type="match status" value="1"/>
</dbReference>
<feature type="domain" description="Methyltransferase type 11" evidence="1">
    <location>
        <begin position="42"/>
        <end position="136"/>
    </location>
</feature>
<dbReference type="Proteomes" id="UP001497493">
    <property type="component" value="Chromosome"/>
</dbReference>
<evidence type="ECO:0000313" key="3">
    <source>
        <dbReference type="Proteomes" id="UP001497493"/>
    </source>
</evidence>
<dbReference type="CDD" id="cd02440">
    <property type="entry name" value="AdoMet_MTases"/>
    <property type="match status" value="1"/>
</dbReference>
<dbReference type="PANTHER" id="PTHR43464:SF82">
    <property type="entry name" value="METHYLTRANSFERASE DOMAIN-CONTAINING PROTEIN"/>
    <property type="match status" value="1"/>
</dbReference>
<proteinExistence type="predicted"/>
<gene>
    <name evidence="2" type="ORF">MECH1_V1_1605</name>
</gene>
<organism evidence="2 3">
    <name type="scientific">Candidatus Methylocalor cossyra</name>
    <dbReference type="NCBI Taxonomy" id="3108543"/>
    <lineage>
        <taxon>Bacteria</taxon>
        <taxon>Pseudomonadati</taxon>
        <taxon>Pseudomonadota</taxon>
        <taxon>Gammaproteobacteria</taxon>
        <taxon>Methylococcales</taxon>
        <taxon>Methylococcaceae</taxon>
        <taxon>Candidatus Methylocalor</taxon>
    </lineage>
</organism>
<dbReference type="SUPFAM" id="SSF53335">
    <property type="entry name" value="S-adenosyl-L-methionine-dependent methyltransferases"/>
    <property type="match status" value="1"/>
</dbReference>